<keyword evidence="9 10" id="KW-0472">Membrane</keyword>
<evidence type="ECO:0000256" key="8">
    <source>
        <dbReference type="ARBA" id="ARBA00023047"/>
    </source>
</evidence>
<organism evidence="12 13">
    <name type="scientific">Parasaccharibacter apium</name>
    <dbReference type="NCBI Taxonomy" id="1510841"/>
    <lineage>
        <taxon>Bacteria</taxon>
        <taxon>Pseudomonadati</taxon>
        <taxon>Pseudomonadota</taxon>
        <taxon>Alphaproteobacteria</taxon>
        <taxon>Acetobacterales</taxon>
        <taxon>Acetobacteraceae</taxon>
        <taxon>Parasaccharibacter</taxon>
    </lineage>
</organism>
<feature type="transmembrane region" description="Helical" evidence="10">
    <location>
        <begin position="199"/>
        <end position="220"/>
    </location>
</feature>
<keyword evidence="5" id="KW-0762">Sugar transport</keyword>
<comment type="caution">
    <text evidence="12">The sequence shown here is derived from an EMBL/GenBank/DDBJ whole genome shotgun (WGS) entry which is preliminary data.</text>
</comment>
<reference evidence="12 13" key="1">
    <citation type="submission" date="2018-02" db="EMBL/GenBank/DDBJ databases">
        <title>Draft genome sequences of four Parasaccharibacter apium strains isolated from honey bees.</title>
        <authorList>
            <person name="Corby-Harris V.L."/>
            <person name="Anderson K.E."/>
        </authorList>
    </citation>
    <scope>NUCLEOTIDE SEQUENCE [LARGE SCALE GENOMIC DNA]</scope>
    <source>
        <strain evidence="12 13">B8</strain>
    </source>
</reference>
<dbReference type="InterPro" id="IPR000412">
    <property type="entry name" value="ABC_2_transport"/>
</dbReference>
<keyword evidence="8" id="KW-0625">Polysaccharide transport</keyword>
<dbReference type="PANTHER" id="PTHR30413:SF10">
    <property type="entry name" value="CAPSULE POLYSACCHARIDE EXPORT INNER-MEMBRANE PROTEIN CTRC"/>
    <property type="match status" value="1"/>
</dbReference>
<sequence length="281" mass="31939">MRSSKDSSIEEISRYSAARHARPSLPHAFMIQLRVIYALLMREIHTRYGRENIGFLWVIGEPILFCAGVAIVWTAIRPSHEHGLQMTAMVISGYVPLTMWRHTYSRSIKAYEVNSSLLFHRLVTPLDIILARIILEAAGAILAGALVVAGALYLNYMEVPESWFFVYLGMGFCTFFSFGFAIILAALTERSDILEKAMAVFSYLSLPLSGAFVMTDWIPARYRWLLEYSPLANSIEMIRYGCFGMKVIPHYSVPFLLFSCTLLFMIGLYLTLRVRPHINIS</sequence>
<evidence type="ECO:0000256" key="5">
    <source>
        <dbReference type="ARBA" id="ARBA00022597"/>
    </source>
</evidence>
<evidence type="ECO:0000256" key="4">
    <source>
        <dbReference type="ARBA" id="ARBA00022475"/>
    </source>
</evidence>
<dbReference type="EMBL" id="LMYI01000005">
    <property type="protein sequence ID" value="POS63669.1"/>
    <property type="molecule type" value="Genomic_DNA"/>
</dbReference>
<keyword evidence="3" id="KW-0813">Transport</keyword>
<evidence type="ECO:0000313" key="12">
    <source>
        <dbReference type="EMBL" id="POS63669.1"/>
    </source>
</evidence>
<accession>A0ABX4ZMV1</accession>
<name>A0ABX4ZMV1_9PROT</name>
<dbReference type="Proteomes" id="UP000237218">
    <property type="component" value="Unassembled WGS sequence"/>
</dbReference>
<feature type="transmembrane region" description="Helical" evidence="10">
    <location>
        <begin position="53"/>
        <end position="76"/>
    </location>
</feature>
<dbReference type="PANTHER" id="PTHR30413">
    <property type="entry name" value="INNER MEMBRANE TRANSPORT PERMEASE"/>
    <property type="match status" value="1"/>
</dbReference>
<feature type="transmembrane region" description="Helical" evidence="10">
    <location>
        <begin position="129"/>
        <end position="152"/>
    </location>
</feature>
<dbReference type="Pfam" id="PF01061">
    <property type="entry name" value="ABC2_membrane"/>
    <property type="match status" value="1"/>
</dbReference>
<proteinExistence type="inferred from homology"/>
<keyword evidence="7 10" id="KW-1133">Transmembrane helix</keyword>
<keyword evidence="13" id="KW-1185">Reference proteome</keyword>
<protein>
    <submittedName>
        <fullName evidence="12">Capsule biosynthesis protein</fullName>
    </submittedName>
</protein>
<comment type="similarity">
    <text evidence="2">Belongs to the ABC-2 integral membrane protein family.</text>
</comment>
<gene>
    <name evidence="12" type="ORF">ASQ42_03330</name>
</gene>
<dbReference type="RefSeq" id="WP_081563119.1">
    <property type="nucleotide sequence ID" value="NZ_CP020554.1"/>
</dbReference>
<dbReference type="PRINTS" id="PR00164">
    <property type="entry name" value="ABC2TRNSPORT"/>
</dbReference>
<evidence type="ECO:0000256" key="6">
    <source>
        <dbReference type="ARBA" id="ARBA00022692"/>
    </source>
</evidence>
<keyword evidence="6 10" id="KW-0812">Transmembrane</keyword>
<feature type="transmembrane region" description="Helical" evidence="10">
    <location>
        <begin position="82"/>
        <end position="100"/>
    </location>
</feature>
<evidence type="ECO:0000256" key="9">
    <source>
        <dbReference type="ARBA" id="ARBA00023136"/>
    </source>
</evidence>
<feature type="transmembrane region" description="Helical" evidence="10">
    <location>
        <begin position="164"/>
        <end position="187"/>
    </location>
</feature>
<evidence type="ECO:0000259" key="11">
    <source>
        <dbReference type="Pfam" id="PF01061"/>
    </source>
</evidence>
<keyword evidence="4" id="KW-1003">Cell membrane</keyword>
<evidence type="ECO:0000256" key="1">
    <source>
        <dbReference type="ARBA" id="ARBA00004651"/>
    </source>
</evidence>
<comment type="subcellular location">
    <subcellularLocation>
        <location evidence="1">Cell membrane</location>
        <topology evidence="1">Multi-pass membrane protein</topology>
    </subcellularLocation>
</comment>
<feature type="domain" description="ABC-2 type transporter transmembrane" evidence="11">
    <location>
        <begin position="36"/>
        <end position="242"/>
    </location>
</feature>
<evidence type="ECO:0000313" key="13">
    <source>
        <dbReference type="Proteomes" id="UP000237218"/>
    </source>
</evidence>
<feature type="transmembrane region" description="Helical" evidence="10">
    <location>
        <begin position="253"/>
        <end position="272"/>
    </location>
</feature>
<evidence type="ECO:0000256" key="10">
    <source>
        <dbReference type="SAM" id="Phobius"/>
    </source>
</evidence>
<evidence type="ECO:0000256" key="3">
    <source>
        <dbReference type="ARBA" id="ARBA00022448"/>
    </source>
</evidence>
<evidence type="ECO:0000256" key="7">
    <source>
        <dbReference type="ARBA" id="ARBA00022989"/>
    </source>
</evidence>
<evidence type="ECO:0000256" key="2">
    <source>
        <dbReference type="ARBA" id="ARBA00007783"/>
    </source>
</evidence>
<dbReference type="InterPro" id="IPR013525">
    <property type="entry name" value="ABC2_TM"/>
</dbReference>